<evidence type="ECO:0000313" key="1">
    <source>
        <dbReference type="EMBL" id="KAI3757755.1"/>
    </source>
</evidence>
<reference evidence="1 2" key="2">
    <citation type="journal article" date="2022" name="Mol. Ecol. Resour.">
        <title>The genomes of chicory, endive, great burdock and yacon provide insights into Asteraceae paleo-polyploidization history and plant inulin production.</title>
        <authorList>
            <person name="Fan W."/>
            <person name="Wang S."/>
            <person name="Wang H."/>
            <person name="Wang A."/>
            <person name="Jiang F."/>
            <person name="Liu H."/>
            <person name="Zhao H."/>
            <person name="Xu D."/>
            <person name="Zhang Y."/>
        </authorList>
    </citation>
    <scope>NUCLEOTIDE SEQUENCE [LARGE SCALE GENOMIC DNA]</scope>
    <source>
        <strain evidence="2">cv. Niubang</strain>
    </source>
</reference>
<evidence type="ECO:0000313" key="2">
    <source>
        <dbReference type="Proteomes" id="UP001055879"/>
    </source>
</evidence>
<reference evidence="2" key="1">
    <citation type="journal article" date="2022" name="Mol. Ecol. Resour.">
        <title>The genomes of chicory, endive, great burdock and yacon provide insights into Asteraceae palaeo-polyploidization history and plant inulin production.</title>
        <authorList>
            <person name="Fan W."/>
            <person name="Wang S."/>
            <person name="Wang H."/>
            <person name="Wang A."/>
            <person name="Jiang F."/>
            <person name="Liu H."/>
            <person name="Zhao H."/>
            <person name="Xu D."/>
            <person name="Zhang Y."/>
        </authorList>
    </citation>
    <scope>NUCLEOTIDE SEQUENCE [LARGE SCALE GENOMIC DNA]</scope>
    <source>
        <strain evidence="2">cv. Niubang</strain>
    </source>
</reference>
<gene>
    <name evidence="1" type="ORF">L6452_05298</name>
</gene>
<accession>A0ACB9EG15</accession>
<dbReference type="EMBL" id="CM042048">
    <property type="protein sequence ID" value="KAI3757755.1"/>
    <property type="molecule type" value="Genomic_DNA"/>
</dbReference>
<proteinExistence type="predicted"/>
<protein>
    <submittedName>
        <fullName evidence="1">Uncharacterized protein</fullName>
    </submittedName>
</protein>
<dbReference type="Proteomes" id="UP001055879">
    <property type="component" value="Linkage Group LG02"/>
</dbReference>
<name>A0ACB9EG15_ARCLA</name>
<comment type="caution">
    <text evidence="1">The sequence shown here is derived from an EMBL/GenBank/DDBJ whole genome shotgun (WGS) entry which is preliminary data.</text>
</comment>
<organism evidence="1 2">
    <name type="scientific">Arctium lappa</name>
    <name type="common">Greater burdock</name>
    <name type="synonym">Lappa major</name>
    <dbReference type="NCBI Taxonomy" id="4217"/>
    <lineage>
        <taxon>Eukaryota</taxon>
        <taxon>Viridiplantae</taxon>
        <taxon>Streptophyta</taxon>
        <taxon>Embryophyta</taxon>
        <taxon>Tracheophyta</taxon>
        <taxon>Spermatophyta</taxon>
        <taxon>Magnoliopsida</taxon>
        <taxon>eudicotyledons</taxon>
        <taxon>Gunneridae</taxon>
        <taxon>Pentapetalae</taxon>
        <taxon>asterids</taxon>
        <taxon>campanulids</taxon>
        <taxon>Asterales</taxon>
        <taxon>Asteraceae</taxon>
        <taxon>Carduoideae</taxon>
        <taxon>Cardueae</taxon>
        <taxon>Arctiinae</taxon>
        <taxon>Arctium</taxon>
    </lineage>
</organism>
<sequence length="912" mass="100364">MFLGIHYSNRLLKMERRIDPDAPLDYVELQIFPSHNRYEACVSVSNRAEKVASGDLQQLLSQLPQVKDLSSQSSNSNFKILPPENVNDWFTIAKLTRFLLIVGSPDILSIGNEISQLEETRKFQLSLFARAEVDMTSSYESKNELLQTIDLRLSGLKEKLADALNQATGARCSPKDISDLENFAHHFGAEEIRDSLQKFVELSQIPSSKDSTTERNVSASQLNPPVKYGVSPAKAAQIERQSSTDSETSFSSDDEQPSVERSRTIARSATPRRSASPMRRIQIGRSGPRRAATLNIKSLNHFPTREKTVTQTDVADHSSEEDDSEKSIKRNALRMSVQDKISLFESKKKDQDVDTQKPKTLSTAAVANKAVLRRWSSGMGVSAIQCLHDTSNETSSPISPKDAAIHGNAESCISQSSAKTAENIKSSSPENGAAETLGEEVNQEHEREGSCEKHPASIEWNQQKEAELNQLFTKMMESKPVRRQSVTSDNRKSKSSPMESRGGFYDHYKQKRDEKLRKEAAGKKAEKEAQFKEMHQFLDERKAEMASTNTSDVARRHSTANKPKNPQRNPALLPNSRKEPSKTSVVKKPTSKPSHLPATRKSWPSTPSPGATEASPARTRPSVISSSVTPTRKPWSASSAVRTSTKVEKVQPRSKALKATQPDAKKTIKTVSEKKQPIAKSAQTAKPKVRTQVDTPVAATATTTTTTTTSKPSFYNKVTKKSSVVPLETKPFLRKGTGIGPGAGAVVVKKVVAQPEESLTSGDLIQAEKNQVVETTEFTGQNREKECEPLGPFAKLDSETPVVSLSPTKCEESESSNQFDVSGDDGLKKIEMSEFNNVAEEESTISPAAWEEIEENHQDEIIQCKETPIQTAGPGPTNLDATAGVSSPRVRHSLFQMLLEETGEADSFCSKN</sequence>
<keyword evidence="2" id="KW-1185">Reference proteome</keyword>